<dbReference type="InterPro" id="IPR050111">
    <property type="entry name" value="C-type_lectin/snaclec_domain"/>
</dbReference>
<evidence type="ECO:0000313" key="4">
    <source>
        <dbReference type="WBParaSite" id="L893_g3536.t1"/>
    </source>
</evidence>
<feature type="signal peptide" evidence="1">
    <location>
        <begin position="1"/>
        <end position="16"/>
    </location>
</feature>
<feature type="domain" description="C-type lectin" evidence="2">
    <location>
        <begin position="29"/>
        <end position="139"/>
    </location>
</feature>
<dbReference type="Pfam" id="PF00059">
    <property type="entry name" value="Lectin_C"/>
    <property type="match status" value="2"/>
</dbReference>
<dbReference type="SMART" id="SM00034">
    <property type="entry name" value="CLECT"/>
    <property type="match status" value="2"/>
</dbReference>
<evidence type="ECO:0000313" key="3">
    <source>
        <dbReference type="Proteomes" id="UP000095287"/>
    </source>
</evidence>
<protein>
    <submittedName>
        <fullName evidence="4">C-type lectin domain-containing protein</fullName>
    </submittedName>
</protein>
<dbReference type="WBParaSite" id="L893_g3536.t1">
    <property type="protein sequence ID" value="L893_g3536.t1"/>
    <property type="gene ID" value="L893_g3536"/>
</dbReference>
<dbReference type="PANTHER" id="PTHR22803">
    <property type="entry name" value="MANNOSE, PHOSPHOLIPASE, LECTIN RECEPTOR RELATED"/>
    <property type="match status" value="1"/>
</dbReference>
<dbReference type="InterPro" id="IPR016186">
    <property type="entry name" value="C-type_lectin-like/link_sf"/>
</dbReference>
<organism evidence="3 4">
    <name type="scientific">Steinernema glaseri</name>
    <dbReference type="NCBI Taxonomy" id="37863"/>
    <lineage>
        <taxon>Eukaryota</taxon>
        <taxon>Metazoa</taxon>
        <taxon>Ecdysozoa</taxon>
        <taxon>Nematoda</taxon>
        <taxon>Chromadorea</taxon>
        <taxon>Rhabditida</taxon>
        <taxon>Tylenchina</taxon>
        <taxon>Panagrolaimomorpha</taxon>
        <taxon>Strongyloidoidea</taxon>
        <taxon>Steinernematidae</taxon>
        <taxon>Steinernema</taxon>
    </lineage>
</organism>
<feature type="domain" description="C-type lectin" evidence="2">
    <location>
        <begin position="176"/>
        <end position="267"/>
    </location>
</feature>
<evidence type="ECO:0000256" key="1">
    <source>
        <dbReference type="SAM" id="SignalP"/>
    </source>
</evidence>
<proteinExistence type="predicted"/>
<dbReference type="CDD" id="cd00037">
    <property type="entry name" value="CLECT"/>
    <property type="match status" value="2"/>
</dbReference>
<dbReference type="InterPro" id="IPR001304">
    <property type="entry name" value="C-type_lectin-like"/>
</dbReference>
<keyword evidence="1" id="KW-0732">Signal</keyword>
<evidence type="ECO:0000259" key="2">
    <source>
        <dbReference type="PROSITE" id="PS50041"/>
    </source>
</evidence>
<accession>A0A1I8AAQ3</accession>
<dbReference type="Gene3D" id="3.10.100.10">
    <property type="entry name" value="Mannose-Binding Protein A, subunit A"/>
    <property type="match status" value="2"/>
</dbReference>
<dbReference type="AlphaFoldDB" id="A0A1I8AAQ3"/>
<dbReference type="InterPro" id="IPR016187">
    <property type="entry name" value="CTDL_fold"/>
</dbReference>
<sequence>MVLLILLSLLLSLAVADQGCPPGAFISFSGDKCYQPVFLPTDFHSAEKLCVEFGGHLASVHSKWENAGLMVSVQLDNYWLGGQHVNSNGSWTWTDGSAFNYNNWASGGGVTGKDCLLVDRVTTLWQPSDCQRKATFICETKLSSTTTTLPTTTVPTTTPPSTTTMIGPPCTNCTCTGGHCYVFVECYLTWDDALSNCKRMKGNLASVHNAHVEAIIEQHASKLGRWYWIGGQCDENKHINWSDGTSVDYTHWATEEPYENYGDYRCVRTLRRRLTLTIAI</sequence>
<keyword evidence="3" id="KW-1185">Reference proteome</keyword>
<name>A0A1I8AAQ3_9BILA</name>
<reference evidence="4" key="1">
    <citation type="submission" date="2016-11" db="UniProtKB">
        <authorList>
            <consortium name="WormBaseParasite"/>
        </authorList>
    </citation>
    <scope>IDENTIFICATION</scope>
</reference>
<dbReference type="PROSITE" id="PS50041">
    <property type="entry name" value="C_TYPE_LECTIN_2"/>
    <property type="match status" value="2"/>
</dbReference>
<feature type="chain" id="PRO_5009314465" evidence="1">
    <location>
        <begin position="17"/>
        <end position="280"/>
    </location>
</feature>
<dbReference type="SUPFAM" id="SSF56436">
    <property type="entry name" value="C-type lectin-like"/>
    <property type="match status" value="2"/>
</dbReference>
<dbReference type="Proteomes" id="UP000095287">
    <property type="component" value="Unplaced"/>
</dbReference>